<dbReference type="Proteomes" id="UP000490980">
    <property type="component" value="Unassembled WGS sequence"/>
</dbReference>
<accession>A0A7X5UD80</accession>
<name>A0A7X5UD80_9GAMM</name>
<evidence type="ECO:0000313" key="2">
    <source>
        <dbReference type="EMBL" id="NII08341.1"/>
    </source>
</evidence>
<evidence type="ECO:0000313" key="3">
    <source>
        <dbReference type="Proteomes" id="UP000490980"/>
    </source>
</evidence>
<organism evidence="2 3">
    <name type="scientific">Luteibacter anthropi</name>
    <dbReference type="NCBI Taxonomy" id="564369"/>
    <lineage>
        <taxon>Bacteria</taxon>
        <taxon>Pseudomonadati</taxon>
        <taxon>Pseudomonadota</taxon>
        <taxon>Gammaproteobacteria</taxon>
        <taxon>Lysobacterales</taxon>
        <taxon>Rhodanobacteraceae</taxon>
        <taxon>Luteibacter</taxon>
    </lineage>
</organism>
<sequence length="96" mass="10625">MKDINEHWILEDDDASTERLLNEATEWLAYAQGTARLLAEVAHEEADDADHRDLSLAIGGVAALVAVGHYCVQRAHTQVLFEAPSRYDTSEVSHGH</sequence>
<dbReference type="RefSeq" id="WP_166948800.1">
    <property type="nucleotide sequence ID" value="NZ_CP077072.1"/>
</dbReference>
<dbReference type="AlphaFoldDB" id="A0A7X5UD80"/>
<keyword evidence="3" id="KW-1185">Reference proteome</keyword>
<dbReference type="EMBL" id="JAARLZ010000012">
    <property type="protein sequence ID" value="NII08341.1"/>
    <property type="molecule type" value="Genomic_DNA"/>
</dbReference>
<comment type="caution">
    <text evidence="2">The sequence shown here is derived from an EMBL/GenBank/DDBJ whole genome shotgun (WGS) entry which is preliminary data.</text>
</comment>
<protein>
    <submittedName>
        <fullName evidence="2">Uncharacterized protein</fullName>
    </submittedName>
</protein>
<gene>
    <name evidence="1" type="ORF">HBF25_12255</name>
    <name evidence="2" type="ORF">HBF25_18295</name>
</gene>
<reference evidence="2 3" key="1">
    <citation type="submission" date="2020-03" db="EMBL/GenBank/DDBJ databases">
        <authorList>
            <person name="Lai Q."/>
        </authorList>
    </citation>
    <scope>NUCLEOTIDE SEQUENCE [LARGE SCALE GENOMIC DNA]</scope>
    <source>
        <strain evidence="2 3">CCUG 25036</strain>
    </source>
</reference>
<dbReference type="EMBL" id="JAARLZ010000006">
    <property type="protein sequence ID" value="NII07157.1"/>
    <property type="molecule type" value="Genomic_DNA"/>
</dbReference>
<evidence type="ECO:0000313" key="1">
    <source>
        <dbReference type="EMBL" id="NII07157.1"/>
    </source>
</evidence>
<proteinExistence type="predicted"/>